<name>A0A4R2K549_9PSEU</name>
<keyword evidence="1" id="KW-1133">Transmembrane helix</keyword>
<accession>A0A4R2K549</accession>
<reference evidence="2 3" key="1">
    <citation type="submission" date="2019-03" db="EMBL/GenBank/DDBJ databases">
        <title>Genomic Encyclopedia of Type Strains, Phase IV (KMG-IV): sequencing the most valuable type-strain genomes for metagenomic binning, comparative biology and taxonomic classification.</title>
        <authorList>
            <person name="Goeker M."/>
        </authorList>
    </citation>
    <scope>NUCLEOTIDE SEQUENCE [LARGE SCALE GENOMIC DNA]</scope>
    <source>
        <strain evidence="2 3">DSM 45934</strain>
    </source>
</reference>
<dbReference type="AlphaFoldDB" id="A0A4R2K549"/>
<gene>
    <name evidence="2" type="ORF">EV192_101723</name>
</gene>
<feature type="transmembrane region" description="Helical" evidence="1">
    <location>
        <begin position="134"/>
        <end position="152"/>
    </location>
</feature>
<dbReference type="OrthoDB" id="3400600at2"/>
<keyword evidence="1" id="KW-0812">Transmembrane</keyword>
<keyword evidence="3" id="KW-1185">Reference proteome</keyword>
<organism evidence="2 3">
    <name type="scientific">Actinocrispum wychmicini</name>
    <dbReference type="NCBI Taxonomy" id="1213861"/>
    <lineage>
        <taxon>Bacteria</taxon>
        <taxon>Bacillati</taxon>
        <taxon>Actinomycetota</taxon>
        <taxon>Actinomycetes</taxon>
        <taxon>Pseudonocardiales</taxon>
        <taxon>Pseudonocardiaceae</taxon>
        <taxon>Actinocrispum</taxon>
    </lineage>
</organism>
<dbReference type="EMBL" id="SLWS01000001">
    <property type="protein sequence ID" value="TCO64939.1"/>
    <property type="molecule type" value="Genomic_DNA"/>
</dbReference>
<dbReference type="Proteomes" id="UP000295680">
    <property type="component" value="Unassembled WGS sequence"/>
</dbReference>
<dbReference type="RefSeq" id="WP_132111007.1">
    <property type="nucleotide sequence ID" value="NZ_SLWS01000001.1"/>
</dbReference>
<keyword evidence="1" id="KW-0472">Membrane</keyword>
<feature type="transmembrane region" description="Helical" evidence="1">
    <location>
        <begin position="101"/>
        <end position="122"/>
    </location>
</feature>
<feature type="transmembrane region" description="Helical" evidence="1">
    <location>
        <begin position="63"/>
        <end position="81"/>
    </location>
</feature>
<evidence type="ECO:0000313" key="3">
    <source>
        <dbReference type="Proteomes" id="UP000295680"/>
    </source>
</evidence>
<evidence type="ECO:0000256" key="1">
    <source>
        <dbReference type="SAM" id="Phobius"/>
    </source>
</evidence>
<evidence type="ECO:0000313" key="2">
    <source>
        <dbReference type="EMBL" id="TCO64939.1"/>
    </source>
</evidence>
<comment type="caution">
    <text evidence="2">The sequence shown here is derived from an EMBL/GenBank/DDBJ whole genome shotgun (WGS) entry which is preliminary data.</text>
</comment>
<proteinExistence type="predicted"/>
<protein>
    <submittedName>
        <fullName evidence="2">Uncharacterized protein</fullName>
    </submittedName>
</protein>
<sequence>MTFWQIVVAVVLGLIANEVSDVSSWCAERVVRAAARLRYPDGERREVRLAELVGLIGTRPGKLFKLLTALIFLVAAMPAGVKRLAKSRRIVLPWKWSDRSVALLSGFGVLISLAGVVLSANIDRQAVVLRPPGFIGFALFFVVWGFTVKLVRRRRKRAYLKRRGDRPRT</sequence>